<dbReference type="PANTHER" id="PTHR43470">
    <property type="entry name" value="PHOSPHATE TRANSPORT SYSTEM PERMEASE PROTEIN PSTA-RELATED"/>
    <property type="match status" value="1"/>
</dbReference>
<feature type="transmembrane region" description="Helical" evidence="8">
    <location>
        <begin position="81"/>
        <end position="110"/>
    </location>
</feature>
<dbReference type="InterPro" id="IPR000515">
    <property type="entry name" value="MetI-like"/>
</dbReference>
<feature type="transmembrane region" description="Helical" evidence="8">
    <location>
        <begin position="130"/>
        <end position="147"/>
    </location>
</feature>
<evidence type="ECO:0000259" key="9">
    <source>
        <dbReference type="PROSITE" id="PS50928"/>
    </source>
</evidence>
<evidence type="ECO:0000256" key="2">
    <source>
        <dbReference type="ARBA" id="ARBA00007069"/>
    </source>
</evidence>
<evidence type="ECO:0000313" key="10">
    <source>
        <dbReference type="EMBL" id="MBE9079511.1"/>
    </source>
</evidence>
<keyword evidence="4 8" id="KW-1003">Cell membrane</keyword>
<dbReference type="EMBL" id="JADEXG010000058">
    <property type="protein sequence ID" value="MBE9079511.1"/>
    <property type="molecule type" value="Genomic_DNA"/>
</dbReference>
<accession>A0A8J7AI26</accession>
<feature type="domain" description="ABC transmembrane type-1" evidence="9">
    <location>
        <begin position="85"/>
        <end position="293"/>
    </location>
</feature>
<evidence type="ECO:0000256" key="5">
    <source>
        <dbReference type="ARBA" id="ARBA00022692"/>
    </source>
</evidence>
<evidence type="ECO:0000256" key="8">
    <source>
        <dbReference type="RuleBase" id="RU363043"/>
    </source>
</evidence>
<organism evidence="10 11">
    <name type="scientific">Vasconcelosia minhoensis LEGE 07310</name>
    <dbReference type="NCBI Taxonomy" id="915328"/>
    <lineage>
        <taxon>Bacteria</taxon>
        <taxon>Bacillati</taxon>
        <taxon>Cyanobacteriota</taxon>
        <taxon>Cyanophyceae</taxon>
        <taxon>Nodosilineales</taxon>
        <taxon>Cymatolegaceae</taxon>
        <taxon>Vasconcelosia</taxon>
        <taxon>Vasconcelosia minhoensis</taxon>
    </lineage>
</organism>
<evidence type="ECO:0000256" key="6">
    <source>
        <dbReference type="ARBA" id="ARBA00022989"/>
    </source>
</evidence>
<dbReference type="PROSITE" id="PS50928">
    <property type="entry name" value="ABC_TM1"/>
    <property type="match status" value="1"/>
</dbReference>
<feature type="transmembrane region" description="Helical" evidence="8">
    <location>
        <begin position="159"/>
        <end position="178"/>
    </location>
</feature>
<feature type="transmembrane region" description="Helical" evidence="8">
    <location>
        <begin position="37"/>
        <end position="60"/>
    </location>
</feature>
<dbReference type="RefSeq" id="WP_193910545.1">
    <property type="nucleotide sequence ID" value="NZ_JADEXG010000058.1"/>
</dbReference>
<keyword evidence="3" id="KW-0813">Transport</keyword>
<evidence type="ECO:0000256" key="7">
    <source>
        <dbReference type="ARBA" id="ARBA00023136"/>
    </source>
</evidence>
<keyword evidence="5 8" id="KW-0812">Transmembrane</keyword>
<comment type="caution">
    <text evidence="10">The sequence shown here is derived from an EMBL/GenBank/DDBJ whole genome shotgun (WGS) entry which is preliminary data.</text>
</comment>
<feature type="transmembrane region" description="Helical" evidence="8">
    <location>
        <begin position="204"/>
        <end position="224"/>
    </location>
</feature>
<dbReference type="InterPro" id="IPR005672">
    <property type="entry name" value="Phosphate_PstA"/>
</dbReference>
<evidence type="ECO:0000313" key="11">
    <source>
        <dbReference type="Proteomes" id="UP000636505"/>
    </source>
</evidence>
<sequence length="305" mass="32864">MDVNDSRSAVASPRQTDRFRQNLPSRYSRDRVFQASAWLATGIAVAVLVWLLLTILIDGVGTLNWTFITSYPSRKPEQAGILAALAGTLWVMVVVAAVTFPVGVGAGIYLEEFASDSWLTRLIEINISNLAGVPSIIYGLLGLAAFVRLMEPVTGGRSVLSGALTLTLLILPVVIVATREALRAVSNSIRLAGLALGATQWQVVWNHVLPIAFPGILTGVILALSRAIGETAPLIAIGALTFIPFLPEGLQSPFTVLPIQIYNWIGRPQDEFHAIAASGIIVLMAVLLLMNTLAIYLRNRFQKSL</sequence>
<comment type="similarity">
    <text evidence="2 8">Belongs to the binding-protein-dependent transport system permease family. CysTW subfamily.</text>
</comment>
<dbReference type="CDD" id="cd06261">
    <property type="entry name" value="TM_PBP2"/>
    <property type="match status" value="1"/>
</dbReference>
<dbReference type="GO" id="GO:0005315">
    <property type="term" value="F:phosphate transmembrane transporter activity"/>
    <property type="evidence" value="ECO:0007669"/>
    <property type="project" value="InterPro"/>
</dbReference>
<evidence type="ECO:0000256" key="3">
    <source>
        <dbReference type="ARBA" id="ARBA00022448"/>
    </source>
</evidence>
<dbReference type="Proteomes" id="UP000636505">
    <property type="component" value="Unassembled WGS sequence"/>
</dbReference>
<protein>
    <recommendedName>
        <fullName evidence="8">Phosphate transport system permease protein PstA</fullName>
    </recommendedName>
</protein>
<evidence type="ECO:0000256" key="4">
    <source>
        <dbReference type="ARBA" id="ARBA00022475"/>
    </source>
</evidence>
<dbReference type="AlphaFoldDB" id="A0A8J7AI26"/>
<dbReference type="GO" id="GO:0035435">
    <property type="term" value="P:phosphate ion transmembrane transport"/>
    <property type="evidence" value="ECO:0007669"/>
    <property type="project" value="InterPro"/>
</dbReference>
<reference evidence="10" key="1">
    <citation type="submission" date="2020-10" db="EMBL/GenBank/DDBJ databases">
        <authorList>
            <person name="Castelo-Branco R."/>
            <person name="Eusebio N."/>
            <person name="Adriana R."/>
            <person name="Vieira A."/>
            <person name="Brugerolle De Fraissinette N."/>
            <person name="Rezende De Castro R."/>
            <person name="Schneider M.P."/>
            <person name="Vasconcelos V."/>
            <person name="Leao P.N."/>
        </authorList>
    </citation>
    <scope>NUCLEOTIDE SEQUENCE</scope>
    <source>
        <strain evidence="10">LEGE 07310</strain>
    </source>
</reference>
<keyword evidence="6 8" id="KW-1133">Transmembrane helix</keyword>
<dbReference type="SUPFAM" id="SSF161098">
    <property type="entry name" value="MetI-like"/>
    <property type="match status" value="1"/>
</dbReference>
<evidence type="ECO:0000256" key="1">
    <source>
        <dbReference type="ARBA" id="ARBA00004651"/>
    </source>
</evidence>
<dbReference type="PANTHER" id="PTHR43470:SF5">
    <property type="entry name" value="PHOSPHATE TRANSPORT SYSTEM PERMEASE PROTEIN PSTA"/>
    <property type="match status" value="1"/>
</dbReference>
<feature type="transmembrane region" description="Helical" evidence="8">
    <location>
        <begin position="272"/>
        <end position="297"/>
    </location>
</feature>
<dbReference type="GO" id="GO:0005886">
    <property type="term" value="C:plasma membrane"/>
    <property type="evidence" value="ECO:0007669"/>
    <property type="project" value="UniProtKB-SubCell"/>
</dbReference>
<proteinExistence type="inferred from homology"/>
<dbReference type="NCBIfam" id="TIGR00974">
    <property type="entry name" value="3a0107s02c"/>
    <property type="match status" value="1"/>
</dbReference>
<keyword evidence="11" id="KW-1185">Reference proteome</keyword>
<dbReference type="Gene3D" id="1.10.3720.10">
    <property type="entry name" value="MetI-like"/>
    <property type="match status" value="1"/>
</dbReference>
<name>A0A8J7AI26_9CYAN</name>
<dbReference type="Pfam" id="PF00528">
    <property type="entry name" value="BPD_transp_1"/>
    <property type="match status" value="1"/>
</dbReference>
<comment type="subcellular location">
    <subcellularLocation>
        <location evidence="1 8">Cell membrane</location>
        <topology evidence="1 8">Multi-pass membrane protein</topology>
    </subcellularLocation>
</comment>
<gene>
    <name evidence="10" type="primary">pstA</name>
    <name evidence="10" type="ORF">IQ241_19790</name>
</gene>
<keyword evidence="7 8" id="KW-0472">Membrane</keyword>
<dbReference type="InterPro" id="IPR035906">
    <property type="entry name" value="MetI-like_sf"/>
</dbReference>